<dbReference type="Gene3D" id="3.50.50.60">
    <property type="entry name" value="FAD/NAD(P)-binding domain"/>
    <property type="match status" value="1"/>
</dbReference>
<evidence type="ECO:0000313" key="8">
    <source>
        <dbReference type="Proteomes" id="UP000178776"/>
    </source>
</evidence>
<organism evidence="7 8">
    <name type="scientific">Chromobacterium vaccinii</name>
    <dbReference type="NCBI Taxonomy" id="1108595"/>
    <lineage>
        <taxon>Bacteria</taxon>
        <taxon>Pseudomonadati</taxon>
        <taxon>Pseudomonadota</taxon>
        <taxon>Betaproteobacteria</taxon>
        <taxon>Neisseriales</taxon>
        <taxon>Chromobacteriaceae</taxon>
        <taxon>Chromobacterium</taxon>
    </lineage>
</organism>
<dbReference type="GO" id="GO:0016614">
    <property type="term" value="F:oxidoreductase activity, acting on CH-OH group of donors"/>
    <property type="evidence" value="ECO:0007669"/>
    <property type="project" value="InterPro"/>
</dbReference>
<evidence type="ECO:0000256" key="1">
    <source>
        <dbReference type="ARBA" id="ARBA00001974"/>
    </source>
</evidence>
<dbReference type="PANTHER" id="PTHR42784">
    <property type="entry name" value="PYRANOSE 2-OXIDASE"/>
    <property type="match status" value="1"/>
</dbReference>
<dbReference type="KEGG" id="cvc:BKX93_03020"/>
<keyword evidence="3" id="KW-0285">Flavoprotein</keyword>
<dbReference type="SUPFAM" id="SSF51905">
    <property type="entry name" value="FAD/NAD(P)-binding domain"/>
    <property type="match status" value="1"/>
</dbReference>
<reference evidence="7 8" key="1">
    <citation type="submission" date="2016-10" db="EMBL/GenBank/DDBJ databases">
        <title>Chromobacterium muskegensis sp. nov., an insecticidal bacterium isolated from Sphagnum bogs.</title>
        <authorList>
            <person name="Sparks M.E."/>
            <person name="Blackburn M.B."/>
            <person name="Gundersen-Rindal D.E."/>
            <person name="Mitchell A."/>
            <person name="Farrar R."/>
            <person name="Kuhar D."/>
        </authorList>
    </citation>
    <scope>NUCLEOTIDE SEQUENCE [LARGE SCALE GENOMIC DNA]</scope>
    <source>
        <strain evidence="7 8">21-1</strain>
    </source>
</reference>
<comment type="cofactor">
    <cofactor evidence="1">
        <name>FAD</name>
        <dbReference type="ChEBI" id="CHEBI:57692"/>
    </cofactor>
</comment>
<evidence type="ECO:0000313" key="7">
    <source>
        <dbReference type="EMBL" id="AOZ49076.1"/>
    </source>
</evidence>
<dbReference type="InterPro" id="IPR000172">
    <property type="entry name" value="GMC_OxRdtase_N"/>
</dbReference>
<accession>A0A1D9LCR5</accession>
<evidence type="ECO:0000256" key="4">
    <source>
        <dbReference type="ARBA" id="ARBA00022827"/>
    </source>
</evidence>
<comment type="similarity">
    <text evidence="2">Belongs to the GMC oxidoreductase family.</text>
</comment>
<evidence type="ECO:0000256" key="3">
    <source>
        <dbReference type="ARBA" id="ARBA00022630"/>
    </source>
</evidence>
<dbReference type="InterPro" id="IPR036188">
    <property type="entry name" value="FAD/NAD-bd_sf"/>
</dbReference>
<keyword evidence="4" id="KW-0274">FAD</keyword>
<dbReference type="RefSeq" id="WP_070978683.1">
    <property type="nucleotide sequence ID" value="NZ_CP017707.1"/>
</dbReference>
<protein>
    <recommendedName>
        <fullName evidence="6">Glucose-methanol-choline oxidoreductase N-terminal domain-containing protein</fullName>
    </recommendedName>
</protein>
<gene>
    <name evidence="7" type="ORF">BKX93_03020</name>
</gene>
<dbReference type="GeneID" id="68840182"/>
<dbReference type="AlphaFoldDB" id="A0A1D9LCR5"/>
<keyword evidence="5" id="KW-0560">Oxidoreductase</keyword>
<evidence type="ECO:0000259" key="6">
    <source>
        <dbReference type="Pfam" id="PF00732"/>
    </source>
</evidence>
<dbReference type="STRING" id="1108595.BKX93_03020"/>
<sequence>MKHEEFDVIVVGSGVCGATIAREMSRQGRKVLMLERGGSAPARESLAGIAGIADEVRLGERKLATVRALTTGGSTSMYFAVANMPPLELFRAHGIELADDLEAVRSELPIAALPDRLLTAKARRLRASAIELGHDWRKNEMLIDASRCDSGYRYEAKWKALDYVEDALAAGATLISRAMVVRVLREGGRAIGVEYRRRKGFGSELRQAYAKKVVLAAGELATPTMLRDCGVDGVGARGFFCNPGYGVYGLVPGLGGGEEGFVGSMSCHLDDGIELGDANVARVLHRPMMLAALRFRHLFSYSDCVGVGVKVKDGLGGRLEADGRLRKSFDHGDQVRLDRGRREAVRLLERAGAKHIFDVGLRAAGRIGGLIRIGEHVDGKLETSLRGLHVCDGSVIPDDMRGTPTVSLICLARHLSRHLLAAT</sequence>
<dbReference type="InterPro" id="IPR051473">
    <property type="entry name" value="P2Ox-like"/>
</dbReference>
<evidence type="ECO:0000256" key="5">
    <source>
        <dbReference type="ARBA" id="ARBA00023002"/>
    </source>
</evidence>
<dbReference type="PANTHER" id="PTHR42784:SF1">
    <property type="entry name" value="PYRANOSE 2-OXIDASE"/>
    <property type="match status" value="1"/>
</dbReference>
<name>A0A1D9LCR5_9NEIS</name>
<dbReference type="GO" id="GO:0050660">
    <property type="term" value="F:flavin adenine dinucleotide binding"/>
    <property type="evidence" value="ECO:0007669"/>
    <property type="project" value="InterPro"/>
</dbReference>
<evidence type="ECO:0000256" key="2">
    <source>
        <dbReference type="ARBA" id="ARBA00010790"/>
    </source>
</evidence>
<dbReference type="Pfam" id="PF00732">
    <property type="entry name" value="GMC_oxred_N"/>
    <property type="match status" value="1"/>
</dbReference>
<feature type="domain" description="Glucose-methanol-choline oxidoreductase N-terminal" evidence="6">
    <location>
        <begin position="7"/>
        <end position="231"/>
    </location>
</feature>
<proteinExistence type="inferred from homology"/>
<dbReference type="EMBL" id="CP017707">
    <property type="protein sequence ID" value="AOZ49076.1"/>
    <property type="molecule type" value="Genomic_DNA"/>
</dbReference>
<dbReference type="Proteomes" id="UP000178776">
    <property type="component" value="Chromosome"/>
</dbReference>